<dbReference type="Gene3D" id="3.30.470.20">
    <property type="entry name" value="ATP-grasp fold, B domain"/>
    <property type="match status" value="1"/>
</dbReference>
<dbReference type="GO" id="GO:0006189">
    <property type="term" value="P:'de novo' IMP biosynthetic process"/>
    <property type="evidence" value="ECO:0007669"/>
    <property type="project" value="UniProtKB-UniPathway"/>
</dbReference>
<gene>
    <name evidence="8" type="ORF">MSSIH_2551</name>
</gene>
<dbReference type="EMBL" id="CP009507">
    <property type="protein sequence ID" value="AKB33241.1"/>
    <property type="molecule type" value="Genomic_DNA"/>
</dbReference>
<evidence type="ECO:0000313" key="8">
    <source>
        <dbReference type="EMBL" id="AKB33241.1"/>
    </source>
</evidence>
<evidence type="ECO:0000256" key="4">
    <source>
        <dbReference type="ARBA" id="ARBA00022741"/>
    </source>
</evidence>
<feature type="domain" description="SAICAR synthetase/ADE2 N-terminal" evidence="7">
    <location>
        <begin position="215"/>
        <end position="276"/>
    </location>
</feature>
<protein>
    <recommendedName>
        <fullName evidence="2">phosphoribosylaminoimidazolesuccinocarboxamide synthase</fullName>
        <ecNumber evidence="2">6.3.2.6</ecNumber>
    </recommendedName>
</protein>
<proteinExistence type="predicted"/>
<dbReference type="PATRIC" id="fig|1434119.4.peg.3349"/>
<keyword evidence="4" id="KW-0547">Nucleotide-binding</keyword>
<keyword evidence="6" id="KW-0067">ATP-binding</keyword>
<dbReference type="GeneID" id="41606682"/>
<accession>A0A0E3LB67</accession>
<evidence type="ECO:0000259" key="7">
    <source>
        <dbReference type="Pfam" id="PF01259"/>
    </source>
</evidence>
<dbReference type="KEGG" id="msz:MSSIH_2551"/>
<organism evidence="8 9">
    <name type="scientific">Methanosarcina siciliae HI350</name>
    <dbReference type="NCBI Taxonomy" id="1434119"/>
    <lineage>
        <taxon>Archaea</taxon>
        <taxon>Methanobacteriati</taxon>
        <taxon>Methanobacteriota</taxon>
        <taxon>Stenosarchaea group</taxon>
        <taxon>Methanomicrobia</taxon>
        <taxon>Methanosarcinales</taxon>
        <taxon>Methanosarcinaceae</taxon>
        <taxon>Methanosarcina</taxon>
    </lineage>
</organism>
<dbReference type="PANTHER" id="PTHR43599:SF3">
    <property type="entry name" value="SI:DKEY-6E2.2"/>
    <property type="match status" value="1"/>
</dbReference>
<comment type="pathway">
    <text evidence="1">Purine metabolism; IMP biosynthesis via de novo pathway; 5-amino-1-(5-phospho-D-ribosyl)imidazole-4-carboxamide from 5-amino-1-(5-phospho-D-ribosyl)imidazole-4-carboxylate: step 1/2.</text>
</comment>
<dbReference type="UniPathway" id="UPA00074">
    <property type="reaction ID" value="UER00131"/>
</dbReference>
<dbReference type="GO" id="GO:0004639">
    <property type="term" value="F:phosphoribosylaminoimidazolesuccinocarboxamide synthase activity"/>
    <property type="evidence" value="ECO:0007669"/>
    <property type="project" value="UniProtKB-EC"/>
</dbReference>
<dbReference type="Gene3D" id="3.30.200.20">
    <property type="entry name" value="Phosphorylase Kinase, domain 1"/>
    <property type="match status" value="1"/>
</dbReference>
<sequence>MIISQGKTKVILPGPRKNTVFLETRDVLTGGDAARRETIAGIGIHKTTQAANILSLLNRKGLPTAFIERTSPNTLLCSQCEMLPLELVVRRYAWGSYLQRHPEYGNQEGTAYRFDEPVWEIFHKLSVVGFPVTDKPYQIDEEAAREQFLHNGIWQEGVYTDPYIKVDQNQWLLYPSKKELSKSKPILSMKPACSQEELDYIVQAIMLPTFLALEDAWRKIMTTYGPMELVDLKIEVGRRLDNNRIVIADVIDNDSWRIWSGGNPEKQLDKQCFRDGNPLDQVAENYATLAGMTEEL</sequence>
<dbReference type="RefSeq" id="WP_148705647.1">
    <property type="nucleotide sequence ID" value="NZ_CP009507.1"/>
</dbReference>
<reference evidence="8 9" key="1">
    <citation type="submission" date="2014-07" db="EMBL/GenBank/DDBJ databases">
        <title>Methanogenic archaea and the global carbon cycle.</title>
        <authorList>
            <person name="Henriksen J.R."/>
            <person name="Luke J."/>
            <person name="Reinhart S."/>
            <person name="Benedict M.N."/>
            <person name="Youngblut N.D."/>
            <person name="Metcalf M.E."/>
            <person name="Whitaker R.J."/>
            <person name="Metcalf W.W."/>
        </authorList>
    </citation>
    <scope>NUCLEOTIDE SEQUENCE [LARGE SCALE GENOMIC DNA]</scope>
    <source>
        <strain evidence="8 9">HI350</strain>
    </source>
</reference>
<name>A0A0E3LB67_9EURY</name>
<keyword evidence="3 8" id="KW-0436">Ligase</keyword>
<feature type="domain" description="SAICAR synthetase/ADE2 N-terminal" evidence="7">
    <location>
        <begin position="3"/>
        <end position="125"/>
    </location>
</feature>
<evidence type="ECO:0000256" key="1">
    <source>
        <dbReference type="ARBA" id="ARBA00004672"/>
    </source>
</evidence>
<evidence type="ECO:0000313" key="9">
    <source>
        <dbReference type="Proteomes" id="UP000033092"/>
    </source>
</evidence>
<dbReference type="Proteomes" id="UP000033092">
    <property type="component" value="Chromosome"/>
</dbReference>
<dbReference type="InterPro" id="IPR028923">
    <property type="entry name" value="SAICAR_synt/ADE2_N"/>
</dbReference>
<dbReference type="SUPFAM" id="SSF56104">
    <property type="entry name" value="SAICAR synthase-like"/>
    <property type="match status" value="1"/>
</dbReference>
<dbReference type="InterPro" id="IPR050089">
    <property type="entry name" value="SAICAR_synthetase"/>
</dbReference>
<dbReference type="AlphaFoldDB" id="A0A0E3LB67"/>
<dbReference type="HOGENOM" id="CLU_061495_1_1_2"/>
<keyword evidence="5" id="KW-0658">Purine biosynthesis</keyword>
<dbReference type="GO" id="GO:0005524">
    <property type="term" value="F:ATP binding"/>
    <property type="evidence" value="ECO:0007669"/>
    <property type="project" value="UniProtKB-KW"/>
</dbReference>
<evidence type="ECO:0000256" key="6">
    <source>
        <dbReference type="ARBA" id="ARBA00022840"/>
    </source>
</evidence>
<dbReference type="PANTHER" id="PTHR43599">
    <property type="entry name" value="MULTIFUNCTIONAL PROTEIN ADE2"/>
    <property type="match status" value="1"/>
</dbReference>
<evidence type="ECO:0000256" key="2">
    <source>
        <dbReference type="ARBA" id="ARBA00012217"/>
    </source>
</evidence>
<dbReference type="Pfam" id="PF01259">
    <property type="entry name" value="SAICAR_synt"/>
    <property type="match status" value="2"/>
</dbReference>
<evidence type="ECO:0000256" key="5">
    <source>
        <dbReference type="ARBA" id="ARBA00022755"/>
    </source>
</evidence>
<dbReference type="EC" id="6.3.2.6" evidence="2"/>
<evidence type="ECO:0000256" key="3">
    <source>
        <dbReference type="ARBA" id="ARBA00022598"/>
    </source>
</evidence>